<feature type="region of interest" description="Disordered" evidence="7">
    <location>
        <begin position="48"/>
        <end position="81"/>
    </location>
</feature>
<evidence type="ECO:0000256" key="6">
    <source>
        <dbReference type="ARBA" id="ARBA00023242"/>
    </source>
</evidence>
<keyword evidence="5" id="KW-0804">Transcription</keyword>
<evidence type="ECO:0000313" key="10">
    <source>
        <dbReference type="Proteomes" id="UP001161247"/>
    </source>
</evidence>
<evidence type="ECO:0000256" key="2">
    <source>
        <dbReference type="ARBA" id="ARBA00022821"/>
    </source>
</evidence>
<feature type="region of interest" description="Disordered" evidence="7">
    <location>
        <begin position="158"/>
        <end position="186"/>
    </location>
</feature>
<proteinExistence type="predicted"/>
<dbReference type="GO" id="GO:0003677">
    <property type="term" value="F:DNA binding"/>
    <property type="evidence" value="ECO:0007669"/>
    <property type="project" value="UniProtKB-KW"/>
</dbReference>
<evidence type="ECO:0000313" key="9">
    <source>
        <dbReference type="EMBL" id="CAI9101257.1"/>
    </source>
</evidence>
<dbReference type="InterPro" id="IPR001471">
    <property type="entry name" value="AP2/ERF_dom"/>
</dbReference>
<dbReference type="InterPro" id="IPR036955">
    <property type="entry name" value="AP2/ERF_dom_sf"/>
</dbReference>
<dbReference type="GO" id="GO:0003700">
    <property type="term" value="F:DNA-binding transcription factor activity"/>
    <property type="evidence" value="ECO:0007669"/>
    <property type="project" value="InterPro"/>
</dbReference>
<gene>
    <name evidence="9" type="ORF">OLC1_LOCUS10887</name>
</gene>
<dbReference type="AlphaFoldDB" id="A0AAV1D0M7"/>
<evidence type="ECO:0000256" key="1">
    <source>
        <dbReference type="ARBA" id="ARBA00004123"/>
    </source>
</evidence>
<dbReference type="SMART" id="SM00380">
    <property type="entry name" value="AP2"/>
    <property type="match status" value="1"/>
</dbReference>
<keyword evidence="2" id="KW-0611">Plant defense</keyword>
<dbReference type="InterPro" id="IPR016177">
    <property type="entry name" value="DNA-bd_dom_sf"/>
</dbReference>
<keyword evidence="10" id="KW-1185">Reference proteome</keyword>
<organism evidence="9 10">
    <name type="scientific">Oldenlandia corymbosa var. corymbosa</name>
    <dbReference type="NCBI Taxonomy" id="529605"/>
    <lineage>
        <taxon>Eukaryota</taxon>
        <taxon>Viridiplantae</taxon>
        <taxon>Streptophyta</taxon>
        <taxon>Embryophyta</taxon>
        <taxon>Tracheophyta</taxon>
        <taxon>Spermatophyta</taxon>
        <taxon>Magnoliopsida</taxon>
        <taxon>eudicotyledons</taxon>
        <taxon>Gunneridae</taxon>
        <taxon>Pentapetalae</taxon>
        <taxon>asterids</taxon>
        <taxon>lamiids</taxon>
        <taxon>Gentianales</taxon>
        <taxon>Rubiaceae</taxon>
        <taxon>Rubioideae</taxon>
        <taxon>Spermacoceae</taxon>
        <taxon>Hedyotis-Oldenlandia complex</taxon>
        <taxon>Oldenlandia</taxon>
    </lineage>
</organism>
<keyword evidence="6" id="KW-0539">Nucleus</keyword>
<feature type="domain" description="AP2/ERF" evidence="8">
    <location>
        <begin position="84"/>
        <end position="142"/>
    </location>
</feature>
<comment type="subcellular location">
    <subcellularLocation>
        <location evidence="1">Nucleus</location>
    </subcellularLocation>
</comment>
<feature type="compositionally biased region" description="Polar residues" evidence="7">
    <location>
        <begin position="165"/>
        <end position="177"/>
    </location>
</feature>
<evidence type="ECO:0000256" key="4">
    <source>
        <dbReference type="ARBA" id="ARBA00023125"/>
    </source>
</evidence>
<name>A0AAV1D0M7_OLDCO</name>
<feature type="compositionally biased region" description="Low complexity" evidence="7">
    <location>
        <begin position="54"/>
        <end position="68"/>
    </location>
</feature>
<evidence type="ECO:0000256" key="3">
    <source>
        <dbReference type="ARBA" id="ARBA00023015"/>
    </source>
</evidence>
<dbReference type="GO" id="GO:0009873">
    <property type="term" value="P:ethylene-activated signaling pathway"/>
    <property type="evidence" value="ECO:0007669"/>
    <property type="project" value="InterPro"/>
</dbReference>
<dbReference type="Proteomes" id="UP001161247">
    <property type="component" value="Chromosome 4"/>
</dbReference>
<accession>A0AAV1D0M7</accession>
<evidence type="ECO:0000256" key="5">
    <source>
        <dbReference type="ARBA" id="ARBA00023163"/>
    </source>
</evidence>
<dbReference type="Gene3D" id="3.30.730.10">
    <property type="entry name" value="AP2/ERF domain"/>
    <property type="match status" value="1"/>
</dbReference>
<dbReference type="GO" id="GO:0005634">
    <property type="term" value="C:nucleus"/>
    <property type="evidence" value="ECO:0007669"/>
    <property type="project" value="UniProtKB-SubCell"/>
</dbReference>
<dbReference type="CDD" id="cd00018">
    <property type="entry name" value="AP2"/>
    <property type="match status" value="1"/>
</dbReference>
<dbReference type="EMBL" id="OX459121">
    <property type="protein sequence ID" value="CAI9101257.1"/>
    <property type="molecule type" value="Genomic_DNA"/>
</dbReference>
<dbReference type="Pfam" id="PF00847">
    <property type="entry name" value="AP2"/>
    <property type="match status" value="1"/>
</dbReference>
<sequence>MDSEEDIALLAFIENQLLTDSSFHDLFLQLDTYTNDIKPMFHDENEKADSYACTSPSSIQSSSETAESLDGRQQQRAPPAEWRRYRGVRRRPWGKFAAEIRDPMKKGSRIWLGTYETPEDAALAYDRAAFQMQGSKARVNFPHLIGSPDFVEPVRVNPRKRGQQPAFSSPSWSTKVQSGKKGKFEI</sequence>
<dbReference type="PROSITE" id="PS51032">
    <property type="entry name" value="AP2_ERF"/>
    <property type="match status" value="1"/>
</dbReference>
<evidence type="ECO:0000256" key="7">
    <source>
        <dbReference type="SAM" id="MobiDB-lite"/>
    </source>
</evidence>
<dbReference type="InterPro" id="IPR044808">
    <property type="entry name" value="ERF_plant"/>
</dbReference>
<dbReference type="PANTHER" id="PTHR31190:SF102">
    <property type="entry name" value="AP2_ERF DOMAIN-CONTAINING PROTEIN"/>
    <property type="match status" value="1"/>
</dbReference>
<keyword evidence="3" id="KW-0805">Transcription regulation</keyword>
<dbReference type="GO" id="GO:0006952">
    <property type="term" value="P:defense response"/>
    <property type="evidence" value="ECO:0007669"/>
    <property type="project" value="UniProtKB-KW"/>
</dbReference>
<dbReference type="PANTHER" id="PTHR31190">
    <property type="entry name" value="DNA-BINDING DOMAIN"/>
    <property type="match status" value="1"/>
</dbReference>
<keyword evidence="4" id="KW-0238">DNA-binding</keyword>
<dbReference type="FunFam" id="3.30.730.10:FF:000001">
    <property type="entry name" value="Ethylene-responsive transcription factor 2"/>
    <property type="match status" value="1"/>
</dbReference>
<evidence type="ECO:0000259" key="8">
    <source>
        <dbReference type="PROSITE" id="PS51032"/>
    </source>
</evidence>
<protein>
    <submittedName>
        <fullName evidence="9">OLC1v1038539C1</fullName>
    </submittedName>
</protein>
<dbReference type="SUPFAM" id="SSF54171">
    <property type="entry name" value="DNA-binding domain"/>
    <property type="match status" value="1"/>
</dbReference>
<dbReference type="PRINTS" id="PR00367">
    <property type="entry name" value="ETHRSPELEMNT"/>
</dbReference>
<reference evidence="9" key="1">
    <citation type="submission" date="2023-03" db="EMBL/GenBank/DDBJ databases">
        <authorList>
            <person name="Julca I."/>
        </authorList>
    </citation>
    <scope>NUCLEOTIDE SEQUENCE</scope>
</reference>